<organism evidence="2">
    <name type="scientific">Oryza brachyantha</name>
    <name type="common">malo sina</name>
    <dbReference type="NCBI Taxonomy" id="4533"/>
    <lineage>
        <taxon>Eukaryota</taxon>
        <taxon>Viridiplantae</taxon>
        <taxon>Streptophyta</taxon>
        <taxon>Embryophyta</taxon>
        <taxon>Tracheophyta</taxon>
        <taxon>Spermatophyta</taxon>
        <taxon>Magnoliopsida</taxon>
        <taxon>Liliopsida</taxon>
        <taxon>Poales</taxon>
        <taxon>Poaceae</taxon>
        <taxon>BOP clade</taxon>
        <taxon>Oryzoideae</taxon>
        <taxon>Oryzeae</taxon>
        <taxon>Oryzinae</taxon>
        <taxon>Oryza</taxon>
    </lineage>
</organism>
<evidence type="ECO:0000313" key="3">
    <source>
        <dbReference type="Proteomes" id="UP000006038"/>
    </source>
</evidence>
<sequence length="292" mass="31622">MQTRPVIMPCTAPITDGLRKKMTSRQVHMRRLVAAQTLVLSTATDAAMLAADGAPPLNPAHPIHSSPPPAIISRMLFGENRSRSLFSLGPTLGGGEAGDAGGEVDDVAAGVVDDAPAVEEAAAPEAEGADGVGEEEPERGEGHPGLDVHAAEDGAGEEHQRDGGELELEQHQRRLRVEGLGARDGAVRGGRQRGLADEVALGQRHPGLPPERQQPGAARHAAPDQHPHQQRRRVGVQRHERRVHRPLLLHDAAVQHHQPRHGLDPHQRRCRQLPRVVPLVQPLRHRRQARRV</sequence>
<reference evidence="2" key="1">
    <citation type="journal article" date="2013" name="Nat. Commun.">
        <title>Whole-genome sequencing of Oryza brachyantha reveals mechanisms underlying Oryza genome evolution.</title>
        <authorList>
            <person name="Chen J."/>
            <person name="Huang Q."/>
            <person name="Gao D."/>
            <person name="Wang J."/>
            <person name="Lang Y."/>
            <person name="Liu T."/>
            <person name="Li B."/>
            <person name="Bai Z."/>
            <person name="Luis Goicoechea J."/>
            <person name="Liang C."/>
            <person name="Chen C."/>
            <person name="Zhang W."/>
            <person name="Sun S."/>
            <person name="Liao Y."/>
            <person name="Zhang X."/>
            <person name="Yang L."/>
            <person name="Song C."/>
            <person name="Wang M."/>
            <person name="Shi J."/>
            <person name="Liu G."/>
            <person name="Liu J."/>
            <person name="Zhou H."/>
            <person name="Zhou W."/>
            <person name="Yu Q."/>
            <person name="An N."/>
            <person name="Chen Y."/>
            <person name="Cai Q."/>
            <person name="Wang B."/>
            <person name="Liu B."/>
            <person name="Min J."/>
            <person name="Huang Y."/>
            <person name="Wu H."/>
            <person name="Li Z."/>
            <person name="Zhang Y."/>
            <person name="Yin Y."/>
            <person name="Song W."/>
            <person name="Jiang J."/>
            <person name="Jackson S.A."/>
            <person name="Wing R.A."/>
            <person name="Wang J."/>
            <person name="Chen M."/>
        </authorList>
    </citation>
    <scope>NUCLEOTIDE SEQUENCE [LARGE SCALE GENOMIC DNA]</scope>
    <source>
        <strain evidence="2">cv. IRGC 101232</strain>
    </source>
</reference>
<evidence type="ECO:0000256" key="1">
    <source>
        <dbReference type="SAM" id="MobiDB-lite"/>
    </source>
</evidence>
<feature type="region of interest" description="Disordered" evidence="1">
    <location>
        <begin position="198"/>
        <end position="238"/>
    </location>
</feature>
<protein>
    <submittedName>
        <fullName evidence="2">Uncharacterized protein</fullName>
    </submittedName>
</protein>
<dbReference type="Proteomes" id="UP000006038">
    <property type="component" value="Chromosome 5"/>
</dbReference>
<evidence type="ECO:0000313" key="2">
    <source>
        <dbReference type="EnsemblPlants" id="OB05G27340.1"/>
    </source>
</evidence>
<reference evidence="2" key="2">
    <citation type="submission" date="2013-04" db="UniProtKB">
        <authorList>
            <consortium name="EnsemblPlants"/>
        </authorList>
    </citation>
    <scope>IDENTIFICATION</scope>
</reference>
<accession>J3M810</accession>
<dbReference type="eggNOG" id="ENOG502R5S5">
    <property type="taxonomic scope" value="Eukaryota"/>
</dbReference>
<name>J3M810_ORYBR</name>
<feature type="compositionally biased region" description="Basic and acidic residues" evidence="1">
    <location>
        <begin position="139"/>
        <end position="168"/>
    </location>
</feature>
<feature type="compositionally biased region" description="Basic residues" evidence="1">
    <location>
        <begin position="228"/>
        <end position="238"/>
    </location>
</feature>
<dbReference type="EnsemblPlants" id="OB05G27340.1">
    <property type="protein sequence ID" value="OB05G27340.1"/>
    <property type="gene ID" value="OB05G27340"/>
</dbReference>
<dbReference type="HOGENOM" id="CLU_058913_0_0_1"/>
<proteinExistence type="predicted"/>
<dbReference type="AlphaFoldDB" id="J3M810"/>
<keyword evidence="3" id="KW-1185">Reference proteome</keyword>
<feature type="region of interest" description="Disordered" evidence="1">
    <location>
        <begin position="121"/>
        <end position="168"/>
    </location>
</feature>
<dbReference type="Gramene" id="OB05G27340.1">
    <property type="protein sequence ID" value="OB05G27340.1"/>
    <property type="gene ID" value="OB05G27340"/>
</dbReference>